<evidence type="ECO:0000313" key="3">
    <source>
        <dbReference type="Proteomes" id="UP001219518"/>
    </source>
</evidence>
<feature type="chain" id="PRO_5041944032" evidence="1">
    <location>
        <begin position="27"/>
        <end position="144"/>
    </location>
</feature>
<dbReference type="AlphaFoldDB" id="A0AAE1LRH9"/>
<gene>
    <name evidence="2" type="ORF">KUF71_015982</name>
</gene>
<evidence type="ECO:0000256" key="1">
    <source>
        <dbReference type="SAM" id="SignalP"/>
    </source>
</evidence>
<reference evidence="2" key="2">
    <citation type="journal article" date="2023" name="BMC Genomics">
        <title>Pest status, molecular evolution, and epigenetic factors derived from the genome assembly of Frankliniella fusca, a thysanopteran phytovirus vector.</title>
        <authorList>
            <person name="Catto M.A."/>
            <person name="Labadie P.E."/>
            <person name="Jacobson A.L."/>
            <person name="Kennedy G.G."/>
            <person name="Srinivasan R."/>
            <person name="Hunt B.G."/>
        </authorList>
    </citation>
    <scope>NUCLEOTIDE SEQUENCE</scope>
    <source>
        <strain evidence="2">PL_HMW_Pooled</strain>
    </source>
</reference>
<reference evidence="2" key="1">
    <citation type="submission" date="2021-07" db="EMBL/GenBank/DDBJ databases">
        <authorList>
            <person name="Catto M.A."/>
            <person name="Jacobson A."/>
            <person name="Kennedy G."/>
            <person name="Labadie P."/>
            <person name="Hunt B.G."/>
            <person name="Srinivasan R."/>
        </authorList>
    </citation>
    <scope>NUCLEOTIDE SEQUENCE</scope>
    <source>
        <strain evidence="2">PL_HMW_Pooled</strain>
        <tissue evidence="2">Head</tissue>
    </source>
</reference>
<feature type="signal peptide" evidence="1">
    <location>
        <begin position="1"/>
        <end position="26"/>
    </location>
</feature>
<keyword evidence="3" id="KW-1185">Reference proteome</keyword>
<comment type="caution">
    <text evidence="2">The sequence shown here is derived from an EMBL/GenBank/DDBJ whole genome shotgun (WGS) entry which is preliminary data.</text>
</comment>
<sequence>MRPRPGPMHALLTALFVALDAAGAYAAYAGPYILATETYLPCESQYSDGSMTLFASFTPLNKKNPNELQRMTAKATVLSDHGPNDTFWKWTYDVQDEPVNWTLPKVPILPYGTWRYTITLGTGTDTHLCNKATIHTIPKNPPRA</sequence>
<keyword evidence="1" id="KW-0732">Signal</keyword>
<protein>
    <submittedName>
        <fullName evidence="2">Nuclear pore membrane glycoprotein 210-like</fullName>
    </submittedName>
</protein>
<evidence type="ECO:0000313" key="2">
    <source>
        <dbReference type="EMBL" id="KAK3927697.1"/>
    </source>
</evidence>
<accession>A0AAE1LRH9</accession>
<name>A0AAE1LRH9_9NEOP</name>
<dbReference type="EMBL" id="JAHWGI010001300">
    <property type="protein sequence ID" value="KAK3927697.1"/>
    <property type="molecule type" value="Genomic_DNA"/>
</dbReference>
<dbReference type="Proteomes" id="UP001219518">
    <property type="component" value="Unassembled WGS sequence"/>
</dbReference>
<proteinExistence type="predicted"/>
<organism evidence="2 3">
    <name type="scientific">Frankliniella fusca</name>
    <dbReference type="NCBI Taxonomy" id="407009"/>
    <lineage>
        <taxon>Eukaryota</taxon>
        <taxon>Metazoa</taxon>
        <taxon>Ecdysozoa</taxon>
        <taxon>Arthropoda</taxon>
        <taxon>Hexapoda</taxon>
        <taxon>Insecta</taxon>
        <taxon>Pterygota</taxon>
        <taxon>Neoptera</taxon>
        <taxon>Paraneoptera</taxon>
        <taxon>Thysanoptera</taxon>
        <taxon>Terebrantia</taxon>
        <taxon>Thripoidea</taxon>
        <taxon>Thripidae</taxon>
        <taxon>Frankliniella</taxon>
    </lineage>
</organism>